<dbReference type="PANTHER" id="PTHR39199">
    <property type="entry name" value="BLR5128 PROTEIN"/>
    <property type="match status" value="1"/>
</dbReference>
<dbReference type="SUPFAM" id="SSF55021">
    <property type="entry name" value="ACT-like"/>
    <property type="match status" value="2"/>
</dbReference>
<feature type="domain" description="CASTOR ACT" evidence="2">
    <location>
        <begin position="87"/>
        <end position="140"/>
    </location>
</feature>
<comment type="caution">
    <text evidence="3">The sequence shown here is derived from an EMBL/GenBank/DDBJ whole genome shotgun (WGS) entry which is preliminary data.</text>
</comment>
<keyword evidence="4" id="KW-1185">Reference proteome</keyword>
<dbReference type="Proteomes" id="UP001501221">
    <property type="component" value="Unassembled WGS sequence"/>
</dbReference>
<protein>
    <submittedName>
        <fullName evidence="3">ACT domain-containing protein</fullName>
    </submittedName>
</protein>
<organism evidence="3 4">
    <name type="scientific">Kangiella japonica</name>
    <dbReference type="NCBI Taxonomy" id="647384"/>
    <lineage>
        <taxon>Bacteria</taxon>
        <taxon>Pseudomonadati</taxon>
        <taxon>Pseudomonadota</taxon>
        <taxon>Gammaproteobacteria</taxon>
        <taxon>Kangiellales</taxon>
        <taxon>Kangiellaceae</taxon>
        <taxon>Kangiella</taxon>
    </lineage>
</organism>
<reference evidence="3 4" key="1">
    <citation type="journal article" date="2019" name="Int. J. Syst. Evol. Microbiol.">
        <title>The Global Catalogue of Microorganisms (GCM) 10K type strain sequencing project: providing services to taxonomists for standard genome sequencing and annotation.</title>
        <authorList>
            <consortium name="The Broad Institute Genomics Platform"/>
            <consortium name="The Broad Institute Genome Sequencing Center for Infectious Disease"/>
            <person name="Wu L."/>
            <person name="Ma J."/>
        </authorList>
    </citation>
    <scope>NUCLEOTIDE SEQUENCE [LARGE SCALE GENOMIC DNA]</scope>
    <source>
        <strain evidence="3 4">JCM 16211</strain>
    </source>
</reference>
<sequence length="148" mass="15907">MIVLWSFFIGQIKHEHRTMAIKDLKALLVNLQPILDEHDYVFCTAVAVPDGLNPLATFREGEGISLICQKEEAEASGLAYEGIFRKITLSVYSSLEAVGLIAAVSTALTKANISANVVAAYHHDHVFVPADKAAEAMGVLKGLGNKSA</sequence>
<dbReference type="EMBL" id="BAAAFM010000008">
    <property type="protein sequence ID" value="GAA0211542.1"/>
    <property type="molecule type" value="Genomic_DNA"/>
</dbReference>
<dbReference type="InterPro" id="IPR045865">
    <property type="entry name" value="ACT-like_dom_sf"/>
</dbReference>
<evidence type="ECO:0000313" key="3">
    <source>
        <dbReference type="EMBL" id="GAA0211542.1"/>
    </source>
</evidence>
<evidence type="ECO:0000259" key="2">
    <source>
        <dbReference type="Pfam" id="PF13840"/>
    </source>
</evidence>
<proteinExistence type="predicted"/>
<name>A0ABN0T3M9_9GAMM</name>
<dbReference type="Gene3D" id="3.30.2130.10">
    <property type="entry name" value="VC0802-like"/>
    <property type="match status" value="1"/>
</dbReference>
<dbReference type="InterPro" id="IPR018717">
    <property type="entry name" value="DUF2241"/>
</dbReference>
<accession>A0ABN0T3M9</accession>
<dbReference type="InterPro" id="IPR027795">
    <property type="entry name" value="CASTOR_ACT_dom"/>
</dbReference>
<evidence type="ECO:0000313" key="4">
    <source>
        <dbReference type="Proteomes" id="UP001501221"/>
    </source>
</evidence>
<feature type="domain" description="DUF2241" evidence="1">
    <location>
        <begin position="21"/>
        <end position="85"/>
    </location>
</feature>
<dbReference type="PANTHER" id="PTHR39199:SF1">
    <property type="entry name" value="BLR5128 PROTEIN"/>
    <property type="match status" value="1"/>
</dbReference>
<evidence type="ECO:0000259" key="1">
    <source>
        <dbReference type="Pfam" id="PF10000"/>
    </source>
</evidence>
<gene>
    <name evidence="3" type="ORF">GCM10009123_18430</name>
</gene>
<dbReference type="Pfam" id="PF10000">
    <property type="entry name" value="ACT_3"/>
    <property type="match status" value="1"/>
</dbReference>
<dbReference type="Pfam" id="PF13840">
    <property type="entry name" value="ACT_7"/>
    <property type="match status" value="1"/>
</dbReference>